<dbReference type="Proteomes" id="UP001146120">
    <property type="component" value="Unassembled WGS sequence"/>
</dbReference>
<keyword evidence="2" id="KW-1185">Reference proteome</keyword>
<evidence type="ECO:0000313" key="1">
    <source>
        <dbReference type="EMBL" id="DAZ97918.1"/>
    </source>
</evidence>
<proteinExistence type="predicted"/>
<gene>
    <name evidence="1" type="ORF">N0F65_007259</name>
</gene>
<evidence type="ECO:0000313" key="2">
    <source>
        <dbReference type="Proteomes" id="UP001146120"/>
    </source>
</evidence>
<name>A0AAV2YWY5_9STRA</name>
<organism evidence="1 2">
    <name type="scientific">Lagenidium giganteum</name>
    <dbReference type="NCBI Taxonomy" id="4803"/>
    <lineage>
        <taxon>Eukaryota</taxon>
        <taxon>Sar</taxon>
        <taxon>Stramenopiles</taxon>
        <taxon>Oomycota</taxon>
        <taxon>Peronosporomycetes</taxon>
        <taxon>Pythiales</taxon>
        <taxon>Pythiaceae</taxon>
    </lineage>
</organism>
<reference evidence="1" key="1">
    <citation type="submission" date="2022-11" db="EMBL/GenBank/DDBJ databases">
        <authorList>
            <person name="Morgan W.R."/>
            <person name="Tartar A."/>
        </authorList>
    </citation>
    <scope>NUCLEOTIDE SEQUENCE</scope>
    <source>
        <strain evidence="1">ARSEF 373</strain>
    </source>
</reference>
<sequence>MNLTGTIAGSFIQR</sequence>
<accession>A0AAV2YWY5</accession>
<dbReference type="EMBL" id="DAKRPA010000121">
    <property type="protein sequence ID" value="DAZ97918.1"/>
    <property type="molecule type" value="Genomic_DNA"/>
</dbReference>
<comment type="caution">
    <text evidence="1">The sequence shown here is derived from an EMBL/GenBank/DDBJ whole genome shotgun (WGS) entry which is preliminary data.</text>
</comment>
<reference evidence="1" key="2">
    <citation type="journal article" date="2023" name="Microbiol Resour">
        <title>Decontamination and Annotation of the Draft Genome Sequence of the Oomycete Lagenidium giganteum ARSEF 373.</title>
        <authorList>
            <person name="Morgan W.R."/>
            <person name="Tartar A."/>
        </authorList>
    </citation>
    <scope>NUCLEOTIDE SEQUENCE</scope>
    <source>
        <strain evidence="1">ARSEF 373</strain>
    </source>
</reference>
<protein>
    <submittedName>
        <fullName evidence="1">Uncharacterized protein</fullName>
    </submittedName>
</protein>